<comment type="caution">
    <text evidence="2">The sequence shown here is derived from an EMBL/GenBank/DDBJ whole genome shotgun (WGS) entry which is preliminary data.</text>
</comment>
<proteinExistence type="predicted"/>
<dbReference type="InterPro" id="IPR038725">
    <property type="entry name" value="YdaG_split_barrel_FMN-bd"/>
</dbReference>
<evidence type="ECO:0000313" key="2">
    <source>
        <dbReference type="EMBL" id="RAI40489.1"/>
    </source>
</evidence>
<name>A0A327KNL9_9BRAD</name>
<dbReference type="Pfam" id="PF16242">
    <property type="entry name" value="Pyrid_ox_like"/>
    <property type="match status" value="1"/>
</dbReference>
<dbReference type="Proteomes" id="UP000248863">
    <property type="component" value="Unassembled WGS sequence"/>
</dbReference>
<dbReference type="PANTHER" id="PTHR34818">
    <property type="entry name" value="PROTEIN BLI-3"/>
    <property type="match status" value="1"/>
</dbReference>
<dbReference type="EMBL" id="NPEU01000040">
    <property type="protein sequence ID" value="RAI40489.1"/>
    <property type="molecule type" value="Genomic_DNA"/>
</dbReference>
<evidence type="ECO:0000313" key="3">
    <source>
        <dbReference type="Proteomes" id="UP000248863"/>
    </source>
</evidence>
<dbReference type="PANTHER" id="PTHR34818:SF1">
    <property type="entry name" value="PROTEIN BLI-3"/>
    <property type="match status" value="1"/>
</dbReference>
<dbReference type="RefSeq" id="WP_111356242.1">
    <property type="nucleotide sequence ID" value="NZ_NHSK01000267.1"/>
</dbReference>
<accession>A0A327KNL9</accession>
<reference evidence="2 3" key="1">
    <citation type="submission" date="2017-07" db="EMBL/GenBank/DDBJ databases">
        <title>Draft Genome Sequences of Select Purple Nonsulfur Bacteria.</title>
        <authorList>
            <person name="Lasarre B."/>
            <person name="Mckinlay J.B."/>
        </authorList>
    </citation>
    <scope>NUCLEOTIDE SEQUENCE [LARGE SCALE GENOMIC DNA]</scope>
    <source>
        <strain evidence="2 3">DSM 11907</strain>
    </source>
</reference>
<dbReference type="InterPro" id="IPR012349">
    <property type="entry name" value="Split_barrel_FMN-bd"/>
</dbReference>
<organism evidence="2 3">
    <name type="scientific">Rhodoplanes elegans</name>
    <dbReference type="NCBI Taxonomy" id="29408"/>
    <lineage>
        <taxon>Bacteria</taxon>
        <taxon>Pseudomonadati</taxon>
        <taxon>Pseudomonadota</taxon>
        <taxon>Alphaproteobacteria</taxon>
        <taxon>Hyphomicrobiales</taxon>
        <taxon>Nitrobacteraceae</taxon>
        <taxon>Rhodoplanes</taxon>
    </lineage>
</organism>
<dbReference type="InterPro" id="IPR052917">
    <property type="entry name" value="Stress-Dev_Protein"/>
</dbReference>
<protein>
    <submittedName>
        <fullName evidence="2">General stress protein</fullName>
    </submittedName>
</protein>
<gene>
    <name evidence="2" type="ORF">CH338_06105</name>
</gene>
<sequence length="163" mass="18299">MSSAISDADNSDKVWALMKDVGICMLATRDGEEIRARPMGAYVRREENAVYFFTDIRRHKDDEIARDPHVCLAFADSRGQTYVSLTGRAEVTYDLAKIKELWSTPAKAWWDSAEDPNIRLLKVTPHDAEYWDSPGTVVSYVKMAAAAVTNTRPALGENRKVAM</sequence>
<evidence type="ECO:0000259" key="1">
    <source>
        <dbReference type="Pfam" id="PF16242"/>
    </source>
</evidence>
<keyword evidence="3" id="KW-1185">Reference proteome</keyword>
<dbReference type="Gene3D" id="2.30.110.10">
    <property type="entry name" value="Electron Transport, Fmn-binding Protein, Chain A"/>
    <property type="match status" value="1"/>
</dbReference>
<dbReference type="AlphaFoldDB" id="A0A327KNL9"/>
<dbReference type="SUPFAM" id="SSF50475">
    <property type="entry name" value="FMN-binding split barrel"/>
    <property type="match status" value="1"/>
</dbReference>
<feature type="domain" description="General stress protein FMN-binding split barrel" evidence="1">
    <location>
        <begin position="9"/>
        <end position="153"/>
    </location>
</feature>
<dbReference type="OrthoDB" id="1432662at2"/>